<dbReference type="PATRIC" id="fig|1855411.3.peg.1248"/>
<reference evidence="2 3" key="1">
    <citation type="submission" date="2016-06" db="EMBL/GenBank/DDBJ databases">
        <title>Discovery of anaerobic lithoheterotrophic haloarchaeon capable of sulfur respiration by hydrogen and formate.</title>
        <authorList>
            <person name="Sorokin D.Y."/>
            <person name="Kublanov I.V."/>
            <person name="Roman P."/>
            <person name="Sinninghe Damste J.S."/>
            <person name="Golyshin P.N."/>
            <person name="Rojo D."/>
            <person name="Ciordia S."/>
            <person name="Mena Md.C."/>
            <person name="Ferrer M."/>
            <person name="Smedile F."/>
            <person name="Messina E."/>
            <person name="La Cono V."/>
            <person name="Yakimov M.M."/>
        </authorList>
    </citation>
    <scope>NUCLEOTIDE SEQUENCE [LARGE SCALE GENOMIC DNA]</scope>
    <source>
        <strain evidence="2 3">HTSR1</strain>
    </source>
</reference>
<protein>
    <submittedName>
        <fullName evidence="2">Beta-lactamase domain protein</fullName>
    </submittedName>
</protein>
<gene>
    <name evidence="2" type="ORF">HTSR_1249</name>
</gene>
<dbReference type="RefSeq" id="WP_070365115.1">
    <property type="nucleotide sequence ID" value="NZ_CP016070.1"/>
</dbReference>
<dbReference type="AlphaFoldDB" id="A0A1D8S4Z1"/>
<dbReference type="STRING" id="1873524.HSR6_1321"/>
<dbReference type="InterPro" id="IPR050855">
    <property type="entry name" value="NDM-1-like"/>
</dbReference>
<dbReference type="SUPFAM" id="SSF56281">
    <property type="entry name" value="Metallo-hydrolase/oxidoreductase"/>
    <property type="match status" value="1"/>
</dbReference>
<dbReference type="Proteomes" id="UP000185608">
    <property type="component" value="Chromosome"/>
</dbReference>
<dbReference type="Pfam" id="PF00753">
    <property type="entry name" value="Lactamase_B"/>
    <property type="match status" value="1"/>
</dbReference>
<dbReference type="InterPro" id="IPR001279">
    <property type="entry name" value="Metallo-B-lactamas"/>
</dbReference>
<feature type="domain" description="Metallo-beta-lactamase" evidence="1">
    <location>
        <begin position="28"/>
        <end position="224"/>
    </location>
</feature>
<dbReference type="PANTHER" id="PTHR42951:SF4">
    <property type="entry name" value="ACYL-COENZYME A THIOESTERASE MBLAC2"/>
    <property type="match status" value="1"/>
</dbReference>
<name>A0A1D8S4Z1_9EURY</name>
<dbReference type="GeneID" id="29829245"/>
<dbReference type="Gene3D" id="3.60.15.10">
    <property type="entry name" value="Ribonuclease Z/Hydroxyacylglutathione hydrolase-like"/>
    <property type="match status" value="1"/>
</dbReference>
<dbReference type="CDD" id="cd07726">
    <property type="entry name" value="ST1585-like_MBL-fold"/>
    <property type="match status" value="1"/>
</dbReference>
<dbReference type="InterPro" id="IPR037482">
    <property type="entry name" value="ST1585_MBL-fold"/>
</dbReference>
<proteinExistence type="predicted"/>
<evidence type="ECO:0000313" key="3">
    <source>
        <dbReference type="Proteomes" id="UP000185608"/>
    </source>
</evidence>
<dbReference type="KEGG" id="halh:HTSR_1249"/>
<dbReference type="SMART" id="SM00849">
    <property type="entry name" value="Lactamase_B"/>
    <property type="match status" value="1"/>
</dbReference>
<accession>A0A1D8S4Z1</accession>
<sequence length="298" mass="31901">MEPGTVSRVSPGSALYYLDPGAFGPATYCSVYLYDTPRPALIDTGLGTNYQTILDALERLGIDCADLAIVPTHVHLDHAGGAGYLAEACPGAEVYVHEAGARHLVDPGRLWAGTKAAVGEQMQYYTEPKPVPEARIVELGDGDRIDLGDRELSVHFAPGHAFHQAVFRDESTGGVFTADAAGIHTPGVDGVRPTSPPPGFDLAGCLADIEMIQELEPTALYYAHFGPAEPADLLAAYATVLESWVESVAEKRRELGSDDAVVEYFVSRTDTVEVWGPVKARAETAMNVRGVLEYLDEA</sequence>
<organism evidence="2 3">
    <name type="scientific">Halodesulfurarchaeum formicicum</name>
    <dbReference type="NCBI Taxonomy" id="1873524"/>
    <lineage>
        <taxon>Archaea</taxon>
        <taxon>Methanobacteriati</taxon>
        <taxon>Methanobacteriota</taxon>
        <taxon>Stenosarchaea group</taxon>
        <taxon>Halobacteria</taxon>
        <taxon>Halobacteriales</taxon>
        <taxon>Halobacteriaceae</taxon>
        <taxon>Halodesulfurarchaeum</taxon>
    </lineage>
</organism>
<dbReference type="PANTHER" id="PTHR42951">
    <property type="entry name" value="METALLO-BETA-LACTAMASE DOMAIN-CONTAINING"/>
    <property type="match status" value="1"/>
</dbReference>
<evidence type="ECO:0000259" key="1">
    <source>
        <dbReference type="SMART" id="SM00849"/>
    </source>
</evidence>
<evidence type="ECO:0000313" key="2">
    <source>
        <dbReference type="EMBL" id="AOW80426.1"/>
    </source>
</evidence>
<dbReference type="InterPro" id="IPR036866">
    <property type="entry name" value="RibonucZ/Hydroxyglut_hydro"/>
</dbReference>
<dbReference type="EMBL" id="CP016070">
    <property type="protein sequence ID" value="AOW80426.1"/>
    <property type="molecule type" value="Genomic_DNA"/>
</dbReference>